<feature type="transmembrane region" description="Helical" evidence="5">
    <location>
        <begin position="26"/>
        <end position="48"/>
    </location>
</feature>
<keyword evidence="3 5" id="KW-1133">Transmembrane helix</keyword>
<dbReference type="GO" id="GO:0016020">
    <property type="term" value="C:membrane"/>
    <property type="evidence" value="ECO:0007669"/>
    <property type="project" value="UniProtKB-SubCell"/>
</dbReference>
<name>E5A132_LEPMJ</name>
<evidence type="ECO:0008006" key="8">
    <source>
        <dbReference type="Google" id="ProtNLM"/>
    </source>
</evidence>
<dbReference type="AlphaFoldDB" id="E5A132"/>
<evidence type="ECO:0000256" key="5">
    <source>
        <dbReference type="SAM" id="Phobius"/>
    </source>
</evidence>
<feature type="transmembrane region" description="Helical" evidence="5">
    <location>
        <begin position="282"/>
        <end position="304"/>
    </location>
</feature>
<gene>
    <name evidence="6" type="ORF">LEMA_P104590.1</name>
</gene>
<dbReference type="eggNOG" id="KOG2641">
    <property type="taxonomic scope" value="Eukaryota"/>
</dbReference>
<evidence type="ECO:0000313" key="7">
    <source>
        <dbReference type="Proteomes" id="UP000002668"/>
    </source>
</evidence>
<dbReference type="InterPro" id="IPR005178">
    <property type="entry name" value="Ostalpha/TMEM184C"/>
</dbReference>
<dbReference type="GeneID" id="13280876"/>
<feature type="transmembrane region" description="Helical" evidence="5">
    <location>
        <begin position="239"/>
        <end position="259"/>
    </location>
</feature>
<organism evidence="7">
    <name type="scientific">Leptosphaeria maculans (strain JN3 / isolate v23.1.3 / race Av1-4-5-6-7-8)</name>
    <name type="common">Blackleg fungus</name>
    <name type="synonym">Phoma lingam</name>
    <dbReference type="NCBI Taxonomy" id="985895"/>
    <lineage>
        <taxon>Eukaryota</taxon>
        <taxon>Fungi</taxon>
        <taxon>Dikarya</taxon>
        <taxon>Ascomycota</taxon>
        <taxon>Pezizomycotina</taxon>
        <taxon>Dothideomycetes</taxon>
        <taxon>Pleosporomycetidae</taxon>
        <taxon>Pleosporales</taxon>
        <taxon>Pleosporineae</taxon>
        <taxon>Leptosphaeriaceae</taxon>
        <taxon>Plenodomus</taxon>
        <taxon>Plenodomus lingam/Leptosphaeria maculans species complex</taxon>
    </lineage>
</organism>
<dbReference type="Proteomes" id="UP000002668">
    <property type="component" value="Genome"/>
</dbReference>
<dbReference type="VEuPathDB" id="FungiDB:LEMA_P104590.1"/>
<dbReference type="SMART" id="SM01417">
    <property type="entry name" value="Solute_trans_a"/>
    <property type="match status" value="1"/>
</dbReference>
<dbReference type="OMA" id="LAKFICI"/>
<dbReference type="RefSeq" id="XP_003840807.1">
    <property type="nucleotide sequence ID" value="XM_003840759.1"/>
</dbReference>
<dbReference type="HOGENOM" id="CLU_012923_5_0_1"/>
<comment type="subcellular location">
    <subcellularLocation>
        <location evidence="1">Membrane</location>
        <topology evidence="1">Multi-pass membrane protein</topology>
    </subcellularLocation>
</comment>
<keyword evidence="7" id="KW-1185">Reference proteome</keyword>
<dbReference type="InParanoid" id="E5A132"/>
<dbReference type="STRING" id="985895.E5A132"/>
<evidence type="ECO:0000256" key="4">
    <source>
        <dbReference type="ARBA" id="ARBA00023136"/>
    </source>
</evidence>
<dbReference type="Pfam" id="PF03619">
    <property type="entry name" value="Solute_trans_a"/>
    <property type="match status" value="1"/>
</dbReference>
<sequence length="412" mass="47417">MAIECESEQYAKDLILEDALAKGATFHILALSICCGFAYIATVLSTWLILQHALHYLRPYEQRHIIRILALIPIYTITTFLSYVFYMHATYFGFVRDCYEAYAIASFFTLMCHYVAPNLHEQKAYFRSARPKNWAPPLNWLQKFSGGEDQGRLRRPRSGLTWFNIVYVGVFQYCLIRPLSTIIAVIAESRGKYCKSSKHPRYASVWVFGVNVLSAAIAMYCIVQFHIQLKDDLARHRPFLKVLSLKLVIFLCLWQNYLIELLTASKGPLAPTRYIAGPDLRIGIPCILTCVEMAIFAALHHLAFPWKPYALEHQHKHPRQFYACGPNRALLQAIYPWDYAKAAARGFRWLFHGVRFRKNDPSYWDKGPVKPLNRGWDVAPLTRSVSDTYTGLHMDPGMGELRKRGLEGRKTV</sequence>
<feature type="transmembrane region" description="Helical" evidence="5">
    <location>
        <begin position="206"/>
        <end position="227"/>
    </location>
</feature>
<accession>E5A132</accession>
<proteinExistence type="predicted"/>
<evidence type="ECO:0000313" key="6">
    <source>
        <dbReference type="EMBL" id="CBX97328.1"/>
    </source>
</evidence>
<dbReference type="OrthoDB" id="5348404at2759"/>
<feature type="transmembrane region" description="Helical" evidence="5">
    <location>
        <begin position="68"/>
        <end position="89"/>
    </location>
</feature>
<reference evidence="7" key="1">
    <citation type="journal article" date="2011" name="Nat. Commun.">
        <title>Effector diversification within compartments of the Leptosphaeria maculans genome affected by Repeat-Induced Point mutations.</title>
        <authorList>
            <person name="Rouxel T."/>
            <person name="Grandaubert J."/>
            <person name="Hane J.K."/>
            <person name="Hoede C."/>
            <person name="van de Wouw A.P."/>
            <person name="Couloux A."/>
            <person name="Dominguez V."/>
            <person name="Anthouard V."/>
            <person name="Bally P."/>
            <person name="Bourras S."/>
            <person name="Cozijnsen A.J."/>
            <person name="Ciuffetti L.M."/>
            <person name="Degrave A."/>
            <person name="Dilmaghani A."/>
            <person name="Duret L."/>
            <person name="Fudal I."/>
            <person name="Goodwin S.B."/>
            <person name="Gout L."/>
            <person name="Glaser N."/>
            <person name="Linglin J."/>
            <person name="Kema G.H.J."/>
            <person name="Lapalu N."/>
            <person name="Lawrence C.B."/>
            <person name="May K."/>
            <person name="Meyer M."/>
            <person name="Ollivier B."/>
            <person name="Poulain J."/>
            <person name="Schoch C.L."/>
            <person name="Simon A."/>
            <person name="Spatafora J.W."/>
            <person name="Stachowiak A."/>
            <person name="Turgeon B.G."/>
            <person name="Tyler B.M."/>
            <person name="Vincent D."/>
            <person name="Weissenbach J."/>
            <person name="Amselem J."/>
            <person name="Quesneville H."/>
            <person name="Oliver R.P."/>
            <person name="Wincker P."/>
            <person name="Balesdent M.-H."/>
            <person name="Howlett B.J."/>
        </authorList>
    </citation>
    <scope>NUCLEOTIDE SEQUENCE [LARGE SCALE GENOMIC DNA]</scope>
    <source>
        <strain evidence="7">JN3 / isolate v23.1.3 / race Av1-4-5-6-7-8</strain>
    </source>
</reference>
<evidence type="ECO:0000256" key="3">
    <source>
        <dbReference type="ARBA" id="ARBA00022989"/>
    </source>
</evidence>
<feature type="transmembrane region" description="Helical" evidence="5">
    <location>
        <begin position="162"/>
        <end position="186"/>
    </location>
</feature>
<evidence type="ECO:0000256" key="1">
    <source>
        <dbReference type="ARBA" id="ARBA00004141"/>
    </source>
</evidence>
<evidence type="ECO:0000256" key="2">
    <source>
        <dbReference type="ARBA" id="ARBA00022692"/>
    </source>
</evidence>
<dbReference type="PANTHER" id="PTHR23423">
    <property type="entry name" value="ORGANIC SOLUTE TRANSPORTER-RELATED"/>
    <property type="match status" value="1"/>
</dbReference>
<protein>
    <recommendedName>
        <fullName evidence="8">DUF300 domain protein</fullName>
    </recommendedName>
</protein>
<dbReference type="EMBL" id="FP929131">
    <property type="protein sequence ID" value="CBX97328.1"/>
    <property type="molecule type" value="Genomic_DNA"/>
</dbReference>
<keyword evidence="2 5" id="KW-0812">Transmembrane</keyword>
<keyword evidence="4 5" id="KW-0472">Membrane</keyword>